<dbReference type="AlphaFoldDB" id="A0AAJ5K020"/>
<organism evidence="4 5">
    <name type="scientific">Deinococcus metallilatus</name>
    <dbReference type="NCBI Taxonomy" id="1211322"/>
    <lineage>
        <taxon>Bacteria</taxon>
        <taxon>Thermotogati</taxon>
        <taxon>Deinococcota</taxon>
        <taxon>Deinococci</taxon>
        <taxon>Deinococcales</taxon>
        <taxon>Deinococcaceae</taxon>
        <taxon>Deinococcus</taxon>
    </lineage>
</organism>
<dbReference type="EMBL" id="VBRC01000001">
    <property type="protein sequence ID" value="TLK32289.1"/>
    <property type="molecule type" value="Genomic_DNA"/>
</dbReference>
<dbReference type="Proteomes" id="UP000536909">
    <property type="component" value="Unassembled WGS sequence"/>
</dbReference>
<proteinExistence type="predicted"/>
<feature type="chain" id="PRO_5042494827" evidence="1">
    <location>
        <begin position="21"/>
        <end position="142"/>
    </location>
</feature>
<evidence type="ECO:0000313" key="5">
    <source>
        <dbReference type="Proteomes" id="UP000308000"/>
    </source>
</evidence>
<feature type="domain" description="CHRD" evidence="2">
    <location>
        <begin position="26"/>
        <end position="139"/>
    </location>
</feature>
<accession>A0AAJ5K020</accession>
<sequence>MNRLTLSTLAGLALTFTACGQLQMTTNYSVNLTGGTSGVALGTGQANLTLTGHTLTVLGTFNNLTTAATAAHLYGPGETESAASVSLALTIDQVTNGARSGRISGTFTLTDQQIAWLNNRQMYVDLHAGTTRISGVVERLLQ</sequence>
<reference evidence="3 6" key="2">
    <citation type="submission" date="2020-08" db="EMBL/GenBank/DDBJ databases">
        <title>Genomic Encyclopedia of Type Strains, Phase IV (KMG-IV): sequencing the most valuable type-strain genomes for metagenomic binning, comparative biology and taxonomic classification.</title>
        <authorList>
            <person name="Goeker M."/>
        </authorList>
    </citation>
    <scope>NUCLEOTIDE SEQUENCE [LARGE SCALE GENOMIC DNA]</scope>
    <source>
        <strain evidence="3 6">DSM 105434</strain>
    </source>
</reference>
<evidence type="ECO:0000256" key="1">
    <source>
        <dbReference type="SAM" id="SignalP"/>
    </source>
</evidence>
<evidence type="ECO:0000313" key="4">
    <source>
        <dbReference type="EMBL" id="TLK32289.1"/>
    </source>
</evidence>
<evidence type="ECO:0000313" key="6">
    <source>
        <dbReference type="Proteomes" id="UP000536909"/>
    </source>
</evidence>
<dbReference type="EMBL" id="JACHFV010000008">
    <property type="protein sequence ID" value="MBB5295640.1"/>
    <property type="molecule type" value="Genomic_DNA"/>
</dbReference>
<dbReference type="Pfam" id="PF07452">
    <property type="entry name" value="CHRD"/>
    <property type="match status" value="1"/>
</dbReference>
<dbReference type="SMART" id="SM00754">
    <property type="entry name" value="CHRD"/>
    <property type="match status" value="1"/>
</dbReference>
<gene>
    <name evidence="4" type="ORF">FCS05_02280</name>
    <name evidence="3" type="ORF">HNQ10_002479</name>
</gene>
<feature type="signal peptide" evidence="1">
    <location>
        <begin position="1"/>
        <end position="20"/>
    </location>
</feature>
<dbReference type="PROSITE" id="PS51257">
    <property type="entry name" value="PROKAR_LIPOPROTEIN"/>
    <property type="match status" value="1"/>
</dbReference>
<keyword evidence="1" id="KW-0732">Signal</keyword>
<name>A0AAJ5K020_9DEIO</name>
<dbReference type="RefSeq" id="WP_138223715.1">
    <property type="nucleotide sequence ID" value="NZ_BSUI01000005.1"/>
</dbReference>
<protein>
    <submittedName>
        <fullName evidence="4">CHRD domain-containing protein</fullName>
    </submittedName>
</protein>
<keyword evidence="6" id="KW-1185">Reference proteome</keyword>
<dbReference type="InterPro" id="IPR010895">
    <property type="entry name" value="CHRD"/>
</dbReference>
<evidence type="ECO:0000259" key="2">
    <source>
        <dbReference type="SMART" id="SM00754"/>
    </source>
</evidence>
<reference evidence="4 5" key="1">
    <citation type="submission" date="2019-04" db="EMBL/GenBank/DDBJ databases">
        <title>Deinococcus metalilatus MA1002 mutant No.5.</title>
        <authorList>
            <person name="Park W."/>
            <person name="Park C."/>
        </authorList>
    </citation>
    <scope>NUCLEOTIDE SEQUENCE [LARGE SCALE GENOMIC DNA]</scope>
    <source>
        <strain evidence="4 5">MA1002-m5</strain>
    </source>
</reference>
<comment type="caution">
    <text evidence="4">The sequence shown here is derived from an EMBL/GenBank/DDBJ whole genome shotgun (WGS) entry which is preliminary data.</text>
</comment>
<dbReference type="Proteomes" id="UP000308000">
    <property type="component" value="Unassembled WGS sequence"/>
</dbReference>
<evidence type="ECO:0000313" key="3">
    <source>
        <dbReference type="EMBL" id="MBB5295640.1"/>
    </source>
</evidence>